<comment type="similarity">
    <text evidence="2 10">Belongs to the LDH/MDH superfamily. LDH family.</text>
</comment>
<dbReference type="FunFam" id="3.40.50.720:FF:000018">
    <property type="entry name" value="Malate dehydrogenase"/>
    <property type="match status" value="1"/>
</dbReference>
<evidence type="ECO:0000313" key="20">
    <source>
        <dbReference type="Proteomes" id="UP000245980"/>
    </source>
</evidence>
<feature type="binding site" evidence="12">
    <location>
        <position position="86"/>
    </location>
    <ligand>
        <name>substrate</name>
    </ligand>
</feature>
<accession>A0A2R7DVU9</accession>
<name>A0A2R7DVU9_LIMRT</name>
<dbReference type="GO" id="GO:0006089">
    <property type="term" value="P:lactate metabolic process"/>
    <property type="evidence" value="ECO:0007669"/>
    <property type="project" value="TreeGrafter"/>
</dbReference>
<feature type="binding site" evidence="10 13">
    <location>
        <position position="39"/>
    </location>
    <ligand>
        <name>NAD(+)</name>
        <dbReference type="ChEBI" id="CHEBI:57540"/>
    </ligand>
</feature>
<dbReference type="InterPro" id="IPR018177">
    <property type="entry name" value="L-lactate_DH_AS"/>
</dbReference>
<dbReference type="SUPFAM" id="SSF51735">
    <property type="entry name" value="NAD(P)-binding Rossmann-fold domains"/>
    <property type="match status" value="1"/>
</dbReference>
<comment type="pathway">
    <text evidence="1 10">Fermentation; pyruvate fermentation to lactate; (S)-lactate from pyruvate: step 1/1.</text>
</comment>
<dbReference type="EMBL" id="QGHV01000119">
    <property type="protein sequence ID" value="PWT36279.1"/>
    <property type="molecule type" value="Genomic_DNA"/>
</dbReference>
<reference evidence="16 21" key="3">
    <citation type="journal article" date="2022" name="Front. Cell. Infect. Microbiol.">
        <title>The probiotic and immunomodulation effects of Limosilactobacillus reuteri RGW1 isolated from calf feces.</title>
        <authorList>
            <person name="Huang K."/>
            <person name="Shi W."/>
            <person name="Yang B."/>
            <person name="Wang J."/>
        </authorList>
    </citation>
    <scope>NUCLEOTIDE SEQUENCE [LARGE SCALE GENOMIC DNA]</scope>
    <source>
        <strain evidence="16 21">RGW1</strain>
    </source>
</reference>
<feature type="binding site" evidence="13">
    <location>
        <position position="99"/>
    </location>
    <ligand>
        <name>NAD(+)</name>
        <dbReference type="ChEBI" id="CHEBI:57540"/>
    </ligand>
</feature>
<feature type="binding site" evidence="10">
    <location>
        <begin position="152"/>
        <end position="155"/>
    </location>
    <ligand>
        <name>substrate</name>
    </ligand>
</feature>
<dbReference type="Proteomes" id="UP000245980">
    <property type="component" value="Unassembled WGS sequence"/>
</dbReference>
<keyword evidence="10" id="KW-0963">Cytoplasm</keyword>
<comment type="subunit">
    <text evidence="3 10">Homotetramer.</text>
</comment>
<keyword evidence="6 10" id="KW-0560">Oxidoreductase</keyword>
<feature type="domain" description="Lactate/malate dehydrogenase C-terminal" evidence="15">
    <location>
        <begin position="149"/>
        <end position="309"/>
    </location>
</feature>
<dbReference type="HAMAP" id="MF_00488">
    <property type="entry name" value="Lactate_dehydrog"/>
    <property type="match status" value="1"/>
</dbReference>
<dbReference type="Proteomes" id="UP000245735">
    <property type="component" value="Unassembled WGS sequence"/>
</dbReference>
<evidence type="ECO:0000256" key="4">
    <source>
        <dbReference type="ARBA" id="ARBA00012967"/>
    </source>
</evidence>
<dbReference type="Gene3D" id="3.40.50.720">
    <property type="entry name" value="NAD(P)-binding Rossmann-like Domain"/>
    <property type="match status" value="1"/>
</dbReference>
<feature type="binding site" evidence="10">
    <location>
        <position position="17"/>
    </location>
    <ligand>
        <name>NAD(+)</name>
        <dbReference type="ChEBI" id="CHEBI:57540"/>
    </ligand>
</feature>
<evidence type="ECO:0000256" key="5">
    <source>
        <dbReference type="ARBA" id="ARBA00016495"/>
    </source>
</evidence>
<evidence type="ECO:0000313" key="21">
    <source>
        <dbReference type="Proteomes" id="UP001286376"/>
    </source>
</evidence>
<dbReference type="InterPro" id="IPR001557">
    <property type="entry name" value="L-lactate/malate_DH"/>
</dbReference>
<feature type="binding site" evidence="10">
    <location>
        <begin position="124"/>
        <end position="127"/>
    </location>
    <ligand>
        <name>substrate</name>
    </ligand>
</feature>
<feature type="binding site" evidence="10">
    <location>
        <position position="69"/>
    </location>
    <ligand>
        <name>NAD(+)</name>
        <dbReference type="ChEBI" id="CHEBI:57540"/>
    </ligand>
</feature>
<organism evidence="16 21">
    <name type="scientific">Limosilactobacillus reuteri</name>
    <name type="common">Lactobacillus reuteri</name>
    <dbReference type="NCBI Taxonomy" id="1598"/>
    <lineage>
        <taxon>Bacteria</taxon>
        <taxon>Bacillati</taxon>
        <taxon>Bacillota</taxon>
        <taxon>Bacilli</taxon>
        <taxon>Lactobacillales</taxon>
        <taxon>Lactobacillaceae</taxon>
        <taxon>Limosilactobacillus</taxon>
    </lineage>
</organism>
<proteinExistence type="inferred from homology"/>
<reference evidence="16" key="4">
    <citation type="submission" date="2022-08" db="EMBL/GenBank/DDBJ databases">
        <authorList>
            <person name="Huang K."/>
        </authorList>
    </citation>
    <scope>NUCLEOTIDE SEQUENCE</scope>
    <source>
        <strain evidence="16">RGW1</strain>
    </source>
</reference>
<evidence type="ECO:0000259" key="15">
    <source>
        <dbReference type="Pfam" id="PF02866"/>
    </source>
</evidence>
<evidence type="ECO:0000256" key="3">
    <source>
        <dbReference type="ARBA" id="ARBA00011881"/>
    </source>
</evidence>
<evidence type="ECO:0000256" key="13">
    <source>
        <dbReference type="PIRSR" id="PIRSR000102-3"/>
    </source>
</evidence>
<dbReference type="GO" id="GO:0005737">
    <property type="term" value="C:cytoplasm"/>
    <property type="evidence" value="ECO:0007669"/>
    <property type="project" value="UniProtKB-SubCell"/>
</dbReference>
<evidence type="ECO:0000313" key="19">
    <source>
        <dbReference type="Proteomes" id="UP000245735"/>
    </source>
</evidence>
<dbReference type="InterPro" id="IPR015955">
    <property type="entry name" value="Lactate_DH/Glyco_Ohase_4_C"/>
</dbReference>
<evidence type="ECO:0000256" key="10">
    <source>
        <dbReference type="HAMAP-Rule" id="MF_00488"/>
    </source>
</evidence>
<dbReference type="Proteomes" id="UP001286376">
    <property type="component" value="Unassembled WGS sequence"/>
</dbReference>
<comment type="subcellular location">
    <subcellularLocation>
        <location evidence="10">Cytoplasm</location>
    </subcellularLocation>
</comment>
<dbReference type="PIRSF" id="PIRSF000102">
    <property type="entry name" value="Lac_mal_DH"/>
    <property type="match status" value="1"/>
</dbReference>
<dbReference type="CDD" id="cd05291">
    <property type="entry name" value="HicDH_like"/>
    <property type="match status" value="1"/>
</dbReference>
<dbReference type="EMBL" id="JAOTNP010000002">
    <property type="protein sequence ID" value="MDV8945916.1"/>
    <property type="molecule type" value="Genomic_DNA"/>
</dbReference>
<evidence type="ECO:0000256" key="8">
    <source>
        <dbReference type="ARBA" id="ARBA00049258"/>
    </source>
</evidence>
<evidence type="ECO:0000259" key="14">
    <source>
        <dbReference type="Pfam" id="PF00056"/>
    </source>
</evidence>
<dbReference type="AlphaFoldDB" id="A0A2R7DVU9"/>
<sequence>MLDTYRHKVVLIGDGAVGSSFAFSLLQSTNEVDELVLVDRTRSKAVGDAADLADITPLTNPVKIYAGTYEDAADADVVVITAGIPRKPGETRLDLVNKNTTILKSIIEPIVKSGFTGVFVISSNPVDILTTIAQRISGFPKERVIGTGTSLDSMRLRVLLSKKLHLSVNVIDALMLGEHGDTSFAAFNEITIGGKALNTITALSNTDKSEIEKAVHEAGSQIIANKGATFYGIAKCLSYITRAIIENRSLVLPISAPLDGQYGIKGLYLGTPAIINSQGIGQVVEYPLTSDEVKKMQQSAEAMHQVLAKIEI</sequence>
<feature type="binding site" evidence="12">
    <location>
        <position position="155"/>
    </location>
    <ligand>
        <name>substrate</name>
    </ligand>
</feature>
<feature type="binding site" evidence="13">
    <location>
        <begin position="13"/>
        <end position="18"/>
    </location>
    <ligand>
        <name>NAD(+)</name>
        <dbReference type="ChEBI" id="CHEBI:57540"/>
    </ligand>
</feature>
<dbReference type="Gene3D" id="3.90.110.10">
    <property type="entry name" value="Lactate dehydrogenase/glycoside hydrolase, family 4, C-terminal"/>
    <property type="match status" value="1"/>
</dbReference>
<evidence type="ECO:0000256" key="9">
    <source>
        <dbReference type="ARBA" id="ARBA00056904"/>
    </source>
</evidence>
<dbReference type="PROSITE" id="PS00064">
    <property type="entry name" value="L_LDH"/>
    <property type="match status" value="1"/>
</dbReference>
<keyword evidence="7 10" id="KW-0520">NAD</keyword>
<evidence type="ECO:0000256" key="7">
    <source>
        <dbReference type="ARBA" id="ARBA00023027"/>
    </source>
</evidence>
<dbReference type="NCBIfam" id="TIGR01771">
    <property type="entry name" value="L-LDH-NAD"/>
    <property type="match status" value="1"/>
</dbReference>
<dbReference type="InterPro" id="IPR001236">
    <property type="entry name" value="Lactate/malate_DH_N"/>
</dbReference>
<dbReference type="GO" id="GO:0004459">
    <property type="term" value="F:L-lactate dehydrogenase (NAD+) activity"/>
    <property type="evidence" value="ECO:0007669"/>
    <property type="project" value="UniProtKB-UniRule"/>
</dbReference>
<evidence type="ECO:0000256" key="6">
    <source>
        <dbReference type="ARBA" id="ARBA00023002"/>
    </source>
</evidence>
<feature type="active site" description="Proton acceptor" evidence="10 11">
    <location>
        <position position="179"/>
    </location>
</feature>
<evidence type="ECO:0000256" key="12">
    <source>
        <dbReference type="PIRSR" id="PIRSR000102-2"/>
    </source>
</evidence>
<reference evidence="19 20" key="1">
    <citation type="journal article" date="2018" name="Front. Microbiol.">
        <title>Comparative Genomics of the Herbivore Gut Symbiont Lactobacillus reuteri Reveals Genetic Diversity and Lifestyle Adaptation.</title>
        <authorList>
            <person name="Zhao J."/>
        </authorList>
    </citation>
    <scope>NUCLEOTIDE SEQUENCE [LARGE SCALE GENOMIC DNA]</scope>
    <source>
        <strain evidence="18 20">LR10</strain>
        <strain evidence="19">LR9</strain>
    </source>
</reference>
<dbReference type="NCBIfam" id="NF000824">
    <property type="entry name" value="PRK00066.1"/>
    <property type="match status" value="1"/>
</dbReference>
<comment type="function">
    <text evidence="9 10">Catalyzes the conversion of lactate to pyruvate.</text>
</comment>
<dbReference type="Pfam" id="PF00056">
    <property type="entry name" value="Ldh_1_N"/>
    <property type="match status" value="1"/>
</dbReference>
<dbReference type="EC" id="1.1.1.27" evidence="4 10"/>
<dbReference type="GO" id="GO:0006096">
    <property type="term" value="P:glycolytic process"/>
    <property type="evidence" value="ECO:0007669"/>
    <property type="project" value="UniProtKB-UniRule"/>
</dbReference>
<comment type="caution">
    <text evidence="16">The sequence shown here is derived from an EMBL/GenBank/DDBJ whole genome shotgun (WGS) entry which is preliminary data.</text>
</comment>
<feature type="binding site" evidence="10">
    <location>
        <position position="229"/>
    </location>
    <ligand>
        <name>substrate</name>
    </ligand>
</feature>
<feature type="binding site" evidence="10">
    <location>
        <position position="105"/>
    </location>
    <ligand>
        <name>NAD(+)</name>
        <dbReference type="ChEBI" id="CHEBI:57540"/>
    </ligand>
</feature>
<comment type="caution">
    <text evidence="10">Lacks conserved residue(s) required for the propagation of feature annotation.</text>
</comment>
<evidence type="ECO:0000256" key="1">
    <source>
        <dbReference type="ARBA" id="ARBA00004843"/>
    </source>
</evidence>
<dbReference type="EMBL" id="QGHT01000027">
    <property type="protein sequence ID" value="PWT41253.1"/>
    <property type="molecule type" value="Genomic_DNA"/>
</dbReference>
<dbReference type="Pfam" id="PF02866">
    <property type="entry name" value="Ldh_1_C"/>
    <property type="match status" value="1"/>
</dbReference>
<dbReference type="InterPro" id="IPR036291">
    <property type="entry name" value="NAD(P)-bd_dom_sf"/>
</dbReference>
<reference evidence="17" key="2">
    <citation type="submission" date="2018-05" db="EMBL/GenBank/DDBJ databases">
        <authorList>
            <person name="Peng X.Y."/>
            <person name="Xu Y.F."/>
            <person name="Luo D."/>
            <person name="Yu J."/>
            <person name="Gu J.Y."/>
        </authorList>
    </citation>
    <scope>NUCLEOTIDE SEQUENCE</scope>
    <source>
        <strain evidence="18">LR10</strain>
        <strain evidence="17">LR9</strain>
    </source>
</reference>
<evidence type="ECO:0000256" key="11">
    <source>
        <dbReference type="PIRSR" id="PIRSR000102-1"/>
    </source>
</evidence>
<feature type="binding site" evidence="10">
    <location>
        <position position="44"/>
    </location>
    <ligand>
        <name>NAD(+)</name>
        <dbReference type="ChEBI" id="CHEBI:57540"/>
    </ligand>
</feature>
<gene>
    <name evidence="10" type="primary">ldh</name>
    <name evidence="18" type="ORF">DKZ22_06975</name>
    <name evidence="17" type="ORF">DKZ35_11225</name>
    <name evidence="16" type="ORF">NX099_00640</name>
</gene>
<dbReference type="RefSeq" id="WP_003668523.1">
    <property type="nucleotide sequence ID" value="NZ_CALNWZ010000035.1"/>
</dbReference>
<dbReference type="SUPFAM" id="SSF56327">
    <property type="entry name" value="LDH C-terminal domain-like"/>
    <property type="match status" value="1"/>
</dbReference>
<comment type="catalytic activity">
    <reaction evidence="8 10">
        <text>(S)-lactate + NAD(+) = pyruvate + NADH + H(+)</text>
        <dbReference type="Rhea" id="RHEA:23444"/>
        <dbReference type="ChEBI" id="CHEBI:15361"/>
        <dbReference type="ChEBI" id="CHEBI:15378"/>
        <dbReference type="ChEBI" id="CHEBI:16651"/>
        <dbReference type="ChEBI" id="CHEBI:57540"/>
        <dbReference type="ChEBI" id="CHEBI:57945"/>
        <dbReference type="EC" id="1.1.1.27"/>
    </reaction>
</comment>
<feature type="binding site" evidence="12">
    <location>
        <position position="124"/>
    </location>
    <ligand>
        <name>substrate</name>
    </ligand>
</feature>
<evidence type="ECO:0000313" key="18">
    <source>
        <dbReference type="EMBL" id="PWT41253.1"/>
    </source>
</evidence>
<dbReference type="InterPro" id="IPR011304">
    <property type="entry name" value="L-lactate_DH"/>
</dbReference>
<dbReference type="InterPro" id="IPR022383">
    <property type="entry name" value="Lactate/malate_DH_C"/>
</dbReference>
<feature type="domain" description="Lactate/malate dehydrogenase N-terminal" evidence="14">
    <location>
        <begin position="8"/>
        <end position="146"/>
    </location>
</feature>
<evidence type="ECO:0000313" key="16">
    <source>
        <dbReference type="EMBL" id="MDV8945916.1"/>
    </source>
</evidence>
<protein>
    <recommendedName>
        <fullName evidence="5 10">L-lactate dehydrogenase</fullName>
        <shortName evidence="10">L-LDH</shortName>
        <ecNumber evidence="4 10">1.1.1.27</ecNumber>
    </recommendedName>
</protein>
<feature type="binding site" evidence="10">
    <location>
        <position position="147"/>
    </location>
    <ligand>
        <name>NAD(+)</name>
        <dbReference type="ChEBI" id="CHEBI:57540"/>
    </ligand>
</feature>
<feature type="binding site" evidence="10 12">
    <location>
        <position position="92"/>
    </location>
    <ligand>
        <name>substrate</name>
    </ligand>
</feature>
<dbReference type="PANTHER" id="PTHR43128:SF16">
    <property type="entry name" value="L-LACTATE DEHYDROGENASE"/>
    <property type="match status" value="1"/>
</dbReference>
<dbReference type="OMA" id="EIMINAQ"/>
<dbReference type="UniPathway" id="UPA00554">
    <property type="reaction ID" value="UER00611"/>
</dbReference>
<evidence type="ECO:0000313" key="17">
    <source>
        <dbReference type="EMBL" id="PWT36279.1"/>
    </source>
</evidence>
<evidence type="ECO:0000256" key="2">
    <source>
        <dbReference type="ARBA" id="ARBA00006054"/>
    </source>
</evidence>
<dbReference type="PRINTS" id="PR00086">
    <property type="entry name" value="LLDHDRGNASE"/>
</dbReference>
<dbReference type="PANTHER" id="PTHR43128">
    <property type="entry name" value="L-2-HYDROXYCARBOXYLATE DEHYDROGENASE (NAD(P)(+))"/>
    <property type="match status" value="1"/>
</dbReference>